<protein>
    <submittedName>
        <fullName evidence="1">Uncharacterized protein</fullName>
    </submittedName>
</protein>
<name>A0A3P7N158_DIBLA</name>
<sequence length="88" mass="9697">MTGRGRHSVPSPCEADPRLPLESPLCIPNERSEVEVTAVEEIKLPPALEAKSYHYNIIVHVVAETQSGPCGRRLRSCSCHSVFESNVK</sequence>
<dbReference type="EMBL" id="UYRU01079554">
    <property type="protein sequence ID" value="VDN30203.1"/>
    <property type="molecule type" value="Genomic_DNA"/>
</dbReference>
<gene>
    <name evidence="1" type="ORF">DILT_LOCUS15496</name>
</gene>
<proteinExistence type="predicted"/>
<accession>A0A3P7N158</accession>
<reference evidence="1 2" key="1">
    <citation type="submission" date="2018-11" db="EMBL/GenBank/DDBJ databases">
        <authorList>
            <consortium name="Pathogen Informatics"/>
        </authorList>
    </citation>
    <scope>NUCLEOTIDE SEQUENCE [LARGE SCALE GENOMIC DNA]</scope>
</reference>
<dbReference type="Proteomes" id="UP000281553">
    <property type="component" value="Unassembled WGS sequence"/>
</dbReference>
<evidence type="ECO:0000313" key="2">
    <source>
        <dbReference type="Proteomes" id="UP000281553"/>
    </source>
</evidence>
<organism evidence="1 2">
    <name type="scientific">Dibothriocephalus latus</name>
    <name type="common">Fish tapeworm</name>
    <name type="synonym">Diphyllobothrium latum</name>
    <dbReference type="NCBI Taxonomy" id="60516"/>
    <lineage>
        <taxon>Eukaryota</taxon>
        <taxon>Metazoa</taxon>
        <taxon>Spiralia</taxon>
        <taxon>Lophotrochozoa</taxon>
        <taxon>Platyhelminthes</taxon>
        <taxon>Cestoda</taxon>
        <taxon>Eucestoda</taxon>
        <taxon>Diphyllobothriidea</taxon>
        <taxon>Diphyllobothriidae</taxon>
        <taxon>Dibothriocephalus</taxon>
    </lineage>
</organism>
<keyword evidence="2" id="KW-1185">Reference proteome</keyword>
<evidence type="ECO:0000313" key="1">
    <source>
        <dbReference type="EMBL" id="VDN30203.1"/>
    </source>
</evidence>
<dbReference type="AlphaFoldDB" id="A0A3P7N158"/>